<evidence type="ECO:0000313" key="2">
    <source>
        <dbReference type="EMBL" id="GGZ10894.1"/>
    </source>
</evidence>
<feature type="domain" description="DUF559" evidence="1">
    <location>
        <begin position="16"/>
        <end position="111"/>
    </location>
</feature>
<dbReference type="InterPro" id="IPR007569">
    <property type="entry name" value="DUF559"/>
</dbReference>
<dbReference type="SUPFAM" id="SSF52980">
    <property type="entry name" value="Restriction endonuclease-like"/>
    <property type="match status" value="1"/>
</dbReference>
<dbReference type="Proteomes" id="UP000648075">
    <property type="component" value="Unassembled WGS sequence"/>
</dbReference>
<comment type="caution">
    <text evidence="2">The sequence shown here is derived from an EMBL/GenBank/DDBJ whole genome shotgun (WGS) entry which is preliminary data.</text>
</comment>
<gene>
    <name evidence="2" type="ORF">GCM10011614_27410</name>
</gene>
<reference evidence="2" key="2">
    <citation type="submission" date="2020-09" db="EMBL/GenBank/DDBJ databases">
        <authorList>
            <person name="Sun Q."/>
            <person name="Kim S."/>
        </authorList>
    </citation>
    <scope>NUCLEOTIDE SEQUENCE</scope>
    <source>
        <strain evidence="2">KCTC 32255</strain>
    </source>
</reference>
<dbReference type="AlphaFoldDB" id="A0A918PK56"/>
<dbReference type="Gene3D" id="3.40.960.10">
    <property type="entry name" value="VSR Endonuclease"/>
    <property type="match status" value="1"/>
</dbReference>
<dbReference type="Pfam" id="PF04480">
    <property type="entry name" value="DUF559"/>
    <property type="match status" value="1"/>
</dbReference>
<organism evidence="2 3">
    <name type="scientific">Novosphingobium colocasiae</name>
    <dbReference type="NCBI Taxonomy" id="1256513"/>
    <lineage>
        <taxon>Bacteria</taxon>
        <taxon>Pseudomonadati</taxon>
        <taxon>Pseudomonadota</taxon>
        <taxon>Alphaproteobacteria</taxon>
        <taxon>Sphingomonadales</taxon>
        <taxon>Sphingomonadaceae</taxon>
        <taxon>Novosphingobium</taxon>
    </lineage>
</organism>
<evidence type="ECO:0000313" key="3">
    <source>
        <dbReference type="Proteomes" id="UP000648075"/>
    </source>
</evidence>
<evidence type="ECO:0000259" key="1">
    <source>
        <dbReference type="Pfam" id="PF04480"/>
    </source>
</evidence>
<reference evidence="2" key="1">
    <citation type="journal article" date="2014" name="Int. J. Syst. Evol. Microbiol.">
        <title>Complete genome sequence of Corynebacterium casei LMG S-19264T (=DSM 44701T), isolated from a smear-ripened cheese.</title>
        <authorList>
            <consortium name="US DOE Joint Genome Institute (JGI-PGF)"/>
            <person name="Walter F."/>
            <person name="Albersmeier A."/>
            <person name="Kalinowski J."/>
            <person name="Ruckert C."/>
        </authorList>
    </citation>
    <scope>NUCLEOTIDE SEQUENCE</scope>
    <source>
        <strain evidence="2">KCTC 32255</strain>
    </source>
</reference>
<sequence>MGVKMKRHAPPISILYARQLRNNPTDAEIAMWRMLRQHFATARFRRQVPLRHYIVDFASHRLQLVIEIDGGQHNPDIDGARTRLIEAEGYRVIRFWNAEVLQNPQGCMAHLAGLLQTLSP</sequence>
<accession>A0A918PK56</accession>
<dbReference type="CDD" id="cd01038">
    <property type="entry name" value="Endonuclease_DUF559"/>
    <property type="match status" value="1"/>
</dbReference>
<dbReference type="InterPro" id="IPR047216">
    <property type="entry name" value="Endonuclease_DUF559_bact"/>
</dbReference>
<dbReference type="PANTHER" id="PTHR38590:SF1">
    <property type="entry name" value="BLL0828 PROTEIN"/>
    <property type="match status" value="1"/>
</dbReference>
<dbReference type="PANTHER" id="PTHR38590">
    <property type="entry name" value="BLL0828 PROTEIN"/>
    <property type="match status" value="1"/>
</dbReference>
<proteinExistence type="predicted"/>
<dbReference type="InterPro" id="IPR011335">
    <property type="entry name" value="Restrct_endonuc-II-like"/>
</dbReference>
<keyword evidence="3" id="KW-1185">Reference proteome</keyword>
<protein>
    <recommendedName>
        <fullName evidence="1">DUF559 domain-containing protein</fullName>
    </recommendedName>
</protein>
<dbReference type="EMBL" id="BMZA01000011">
    <property type="protein sequence ID" value="GGZ10894.1"/>
    <property type="molecule type" value="Genomic_DNA"/>
</dbReference>
<name>A0A918PK56_9SPHN</name>